<organism evidence="2">
    <name type="scientific">marine sediment metagenome</name>
    <dbReference type="NCBI Taxonomy" id="412755"/>
    <lineage>
        <taxon>unclassified sequences</taxon>
        <taxon>metagenomes</taxon>
        <taxon>ecological metagenomes</taxon>
    </lineage>
</organism>
<keyword evidence="1" id="KW-0812">Transmembrane</keyword>
<protein>
    <submittedName>
        <fullName evidence="2">Uncharacterized protein</fullName>
    </submittedName>
</protein>
<feature type="transmembrane region" description="Helical" evidence="1">
    <location>
        <begin position="55"/>
        <end position="73"/>
    </location>
</feature>
<gene>
    <name evidence="2" type="ORF">S01H1_31010</name>
</gene>
<reference evidence="2" key="1">
    <citation type="journal article" date="2014" name="Front. Microbiol.">
        <title>High frequency of phylogenetically diverse reductive dehalogenase-homologous genes in deep subseafloor sedimentary metagenomes.</title>
        <authorList>
            <person name="Kawai M."/>
            <person name="Futagami T."/>
            <person name="Toyoda A."/>
            <person name="Takaki Y."/>
            <person name="Nishi S."/>
            <person name="Hori S."/>
            <person name="Arai W."/>
            <person name="Tsubouchi T."/>
            <person name="Morono Y."/>
            <person name="Uchiyama I."/>
            <person name="Ito T."/>
            <person name="Fujiyama A."/>
            <person name="Inagaki F."/>
            <person name="Takami H."/>
        </authorList>
    </citation>
    <scope>NUCLEOTIDE SEQUENCE</scope>
    <source>
        <strain evidence="2">Expedition CK06-06</strain>
    </source>
</reference>
<feature type="transmembrane region" description="Helical" evidence="1">
    <location>
        <begin position="88"/>
        <end position="108"/>
    </location>
</feature>
<evidence type="ECO:0000256" key="1">
    <source>
        <dbReference type="SAM" id="Phobius"/>
    </source>
</evidence>
<dbReference type="AlphaFoldDB" id="X0T1Z5"/>
<proteinExistence type="predicted"/>
<keyword evidence="1" id="KW-0472">Membrane</keyword>
<keyword evidence="1" id="KW-1133">Transmembrane helix</keyword>
<comment type="caution">
    <text evidence="2">The sequence shown here is derived from an EMBL/GenBank/DDBJ whole genome shotgun (WGS) entry which is preliminary data.</text>
</comment>
<accession>X0T1Z5</accession>
<evidence type="ECO:0000313" key="2">
    <source>
        <dbReference type="EMBL" id="GAF87468.1"/>
    </source>
</evidence>
<dbReference type="EMBL" id="BARS01019112">
    <property type="protein sequence ID" value="GAF87468.1"/>
    <property type="molecule type" value="Genomic_DNA"/>
</dbReference>
<sequence>METNESGHSKERFRIDICNCCRKRKSDIVIGDGRCLECINPKERIFRWTMDQRDFMVANLNVIIGMILIVTLQRQTGYQVNPHTDAVILYWVYFSAITIAGMFIYNHLKK</sequence>
<name>X0T1Z5_9ZZZZ</name>